<keyword evidence="1" id="KW-1133">Transmembrane helix</keyword>
<dbReference type="GO" id="GO:0080120">
    <property type="term" value="P:CAAX-box protein maturation"/>
    <property type="evidence" value="ECO:0007669"/>
    <property type="project" value="UniProtKB-ARBA"/>
</dbReference>
<reference evidence="3 4" key="1">
    <citation type="journal article" date="2014" name="PLoS Genet.">
        <title>Phylogenetically driven sequencing of extremely halophilic archaea reveals strategies for static and dynamic osmo-response.</title>
        <authorList>
            <person name="Becker E.A."/>
            <person name="Seitzer P.M."/>
            <person name="Tritt A."/>
            <person name="Larsen D."/>
            <person name="Krusor M."/>
            <person name="Yao A.I."/>
            <person name="Wu D."/>
            <person name="Madern D."/>
            <person name="Eisen J.A."/>
            <person name="Darling A.E."/>
            <person name="Facciotti M.T."/>
        </authorList>
    </citation>
    <scope>NUCLEOTIDE SEQUENCE [LARGE SCALE GENOMIC DNA]</scope>
    <source>
        <strain evidence="3 4">DSM 21995</strain>
    </source>
</reference>
<keyword evidence="1" id="KW-0472">Membrane</keyword>
<accession>M0NYQ8</accession>
<evidence type="ECO:0000313" key="3">
    <source>
        <dbReference type="EMBL" id="EMA62718.1"/>
    </source>
</evidence>
<name>M0NYQ8_9EURY</name>
<evidence type="ECO:0000259" key="2">
    <source>
        <dbReference type="Pfam" id="PF02517"/>
    </source>
</evidence>
<sequence>MIASIGAVLYQVARGFATLHPEPTGVGVDSMLLGGLAVVVMLLFFLSNNVFEEILFRAIFIQNAAEGLRMRSVGKTGAVVVALAASAPIFGMTHLLGGGGVADVVTSLIGGILFATAYVLSGQLALPIGVHFGGVAILTFLQEPVSQDPELTLPSLLVAEEIGSASLVQSVELWVVRAAIGVLLICGWVYYSTGEITIAEGVYS</sequence>
<evidence type="ECO:0000256" key="1">
    <source>
        <dbReference type="SAM" id="Phobius"/>
    </source>
</evidence>
<dbReference type="GO" id="GO:0004175">
    <property type="term" value="F:endopeptidase activity"/>
    <property type="evidence" value="ECO:0007669"/>
    <property type="project" value="UniProtKB-ARBA"/>
</dbReference>
<keyword evidence="4" id="KW-1185">Reference proteome</keyword>
<feature type="transmembrane region" description="Helical" evidence="1">
    <location>
        <begin position="72"/>
        <end position="90"/>
    </location>
</feature>
<comment type="caution">
    <text evidence="3">The sequence shown here is derived from an EMBL/GenBank/DDBJ whole genome shotgun (WGS) entry which is preliminary data.</text>
</comment>
<dbReference type="Pfam" id="PF02517">
    <property type="entry name" value="Rce1-like"/>
    <property type="match status" value="1"/>
</dbReference>
<proteinExistence type="predicted"/>
<dbReference type="AlphaFoldDB" id="M0NYQ8"/>
<protein>
    <submittedName>
        <fullName evidence="3">Abortive infection protein</fullName>
    </submittedName>
</protein>
<evidence type="ECO:0000313" key="4">
    <source>
        <dbReference type="Proteomes" id="UP000011650"/>
    </source>
</evidence>
<organism evidence="3 4">
    <name type="scientific">Halorubrum lipolyticum DSM 21995</name>
    <dbReference type="NCBI Taxonomy" id="1227482"/>
    <lineage>
        <taxon>Archaea</taxon>
        <taxon>Methanobacteriati</taxon>
        <taxon>Methanobacteriota</taxon>
        <taxon>Stenosarchaea group</taxon>
        <taxon>Halobacteria</taxon>
        <taxon>Halobacteriales</taxon>
        <taxon>Haloferacaceae</taxon>
        <taxon>Halorubrum</taxon>
    </lineage>
</organism>
<dbReference type="EMBL" id="AOJG01000011">
    <property type="protein sequence ID" value="EMA62718.1"/>
    <property type="molecule type" value="Genomic_DNA"/>
</dbReference>
<keyword evidence="1" id="KW-0812">Transmembrane</keyword>
<feature type="transmembrane region" description="Helical" evidence="1">
    <location>
        <begin position="174"/>
        <end position="191"/>
    </location>
</feature>
<gene>
    <name evidence="3" type="ORF">C469_04795</name>
</gene>
<dbReference type="Proteomes" id="UP000011650">
    <property type="component" value="Unassembled WGS sequence"/>
</dbReference>
<feature type="domain" description="CAAX prenyl protease 2/Lysostaphin resistance protein A-like" evidence="2">
    <location>
        <begin position="37"/>
        <end position="133"/>
    </location>
</feature>
<dbReference type="STRING" id="1227482.C469_04795"/>
<feature type="transmembrane region" description="Helical" evidence="1">
    <location>
        <begin position="31"/>
        <end position="51"/>
    </location>
</feature>
<dbReference type="InterPro" id="IPR003675">
    <property type="entry name" value="Rce1/LyrA-like_dom"/>
</dbReference>